<evidence type="ECO:0000313" key="6">
    <source>
        <dbReference type="Proteomes" id="UP000694395"/>
    </source>
</evidence>
<reference evidence="5" key="3">
    <citation type="submission" date="2025-09" db="UniProtKB">
        <authorList>
            <consortium name="Ensembl"/>
        </authorList>
    </citation>
    <scope>IDENTIFICATION</scope>
</reference>
<evidence type="ECO:0000313" key="5">
    <source>
        <dbReference type="Ensembl" id="ENSOMYP00000076943.1"/>
    </source>
</evidence>
<keyword evidence="6" id="KW-1185">Reference proteome</keyword>
<dbReference type="PANTHER" id="PTHR47391:SF1">
    <property type="entry name" value="BIORIENTATION OF CHROMOSOMES IN CELL DIVISION 1 LIKE 1"/>
    <property type="match status" value="1"/>
</dbReference>
<dbReference type="GO" id="GO:0005694">
    <property type="term" value="C:chromosome"/>
    <property type="evidence" value="ECO:0007669"/>
    <property type="project" value="UniProtKB-SubCell"/>
</dbReference>
<comment type="similarity">
    <text evidence="2">Belongs to the BOD1 family.</text>
</comment>
<name>A0A8C7T5J2_ONCMY</name>
<reference evidence="5" key="2">
    <citation type="submission" date="2025-08" db="UniProtKB">
        <authorList>
            <consortium name="Ensembl"/>
        </authorList>
    </citation>
    <scope>IDENTIFICATION</scope>
</reference>
<feature type="domain" description="BOD1/SHG1" evidence="4">
    <location>
        <begin position="15"/>
        <end position="110"/>
    </location>
</feature>
<dbReference type="InterPro" id="IPR043244">
    <property type="entry name" value="BOD1L1"/>
</dbReference>
<organism evidence="5 6">
    <name type="scientific">Oncorhynchus mykiss</name>
    <name type="common">Rainbow trout</name>
    <name type="synonym">Salmo gairdneri</name>
    <dbReference type="NCBI Taxonomy" id="8022"/>
    <lineage>
        <taxon>Eukaryota</taxon>
        <taxon>Metazoa</taxon>
        <taxon>Chordata</taxon>
        <taxon>Craniata</taxon>
        <taxon>Vertebrata</taxon>
        <taxon>Euteleostomi</taxon>
        <taxon>Actinopterygii</taxon>
        <taxon>Neopterygii</taxon>
        <taxon>Teleostei</taxon>
        <taxon>Protacanthopterygii</taxon>
        <taxon>Salmoniformes</taxon>
        <taxon>Salmonidae</taxon>
        <taxon>Salmoninae</taxon>
        <taxon>Oncorhynchus</taxon>
    </lineage>
</organism>
<dbReference type="AlphaFoldDB" id="A0A8C7T5J2"/>
<comment type="subcellular location">
    <subcellularLocation>
        <location evidence="1">Chromosome</location>
    </subcellularLocation>
</comment>
<dbReference type="Ensembl" id="ENSOMYT00000083756.2">
    <property type="protein sequence ID" value="ENSOMYP00000076943.1"/>
    <property type="gene ID" value="ENSOMYG00000035603.2"/>
</dbReference>
<dbReference type="GeneTree" id="ENSGT00940000156198"/>
<dbReference type="InterPro" id="IPR055264">
    <property type="entry name" value="BOD1/SHG1_dom"/>
</dbReference>
<evidence type="ECO:0000256" key="3">
    <source>
        <dbReference type="ARBA" id="ARBA00022454"/>
    </source>
</evidence>
<dbReference type="PANTHER" id="PTHR47391">
    <property type="entry name" value="BIORIENTATION OF CHROMOSOMES IN CELL DIVISION 1 LIKE 1"/>
    <property type="match status" value="1"/>
</dbReference>
<reference evidence="5" key="1">
    <citation type="submission" date="2020-07" db="EMBL/GenBank/DDBJ databases">
        <title>A long reads based de novo assembly of the rainbow trout Arlee double haploid line genome.</title>
        <authorList>
            <person name="Gao G."/>
            <person name="Palti Y."/>
        </authorList>
    </citation>
    <scope>NUCLEOTIDE SEQUENCE [LARGE SCALE GENOMIC DNA]</scope>
</reference>
<evidence type="ECO:0000259" key="4">
    <source>
        <dbReference type="Pfam" id="PF05205"/>
    </source>
</evidence>
<dbReference type="Proteomes" id="UP000694395">
    <property type="component" value="Chromosome 14"/>
</dbReference>
<sequence length="202" mass="22792">MAGLPPGDPQLVSMIVNHLKTQGLFDQFRRDCLADVDTKPAYLNLRQRVDNFVSNHLSNHTWSPHLNKNQLRNNIRQLVLQSGMLEQGVDRIVAQVVDPKIHHTFRPQVERVVREFMSPGSYVDEPPVPPAPVEEKQDFDLPVQGEIQLNASSRSLICLLSSCLIPGRISFIFAEHNNLCVLFVNVNGIVFENGVLLDYCLT</sequence>
<protein>
    <recommendedName>
        <fullName evidence="4">BOD1/SHG1 domain-containing protein</fullName>
    </recommendedName>
</protein>
<dbReference type="Pfam" id="PF05205">
    <property type="entry name" value="COMPASS-Shg1"/>
    <property type="match status" value="1"/>
</dbReference>
<evidence type="ECO:0000256" key="1">
    <source>
        <dbReference type="ARBA" id="ARBA00004286"/>
    </source>
</evidence>
<proteinExistence type="inferred from homology"/>
<accession>A0A8C7T5J2</accession>
<keyword evidence="3" id="KW-0158">Chromosome</keyword>
<evidence type="ECO:0000256" key="2">
    <source>
        <dbReference type="ARBA" id="ARBA00008463"/>
    </source>
</evidence>